<dbReference type="PANTHER" id="PTHR42069">
    <property type="entry name" value="HYPHAL ANASTAMOSIS-8 PROTEIN"/>
    <property type="match status" value="1"/>
</dbReference>
<organism evidence="2 3">
    <name type="scientific">Rhizodiscina lignyota</name>
    <dbReference type="NCBI Taxonomy" id="1504668"/>
    <lineage>
        <taxon>Eukaryota</taxon>
        <taxon>Fungi</taxon>
        <taxon>Dikarya</taxon>
        <taxon>Ascomycota</taxon>
        <taxon>Pezizomycotina</taxon>
        <taxon>Dothideomycetes</taxon>
        <taxon>Pleosporomycetidae</taxon>
        <taxon>Aulographales</taxon>
        <taxon>Rhizodiscinaceae</taxon>
        <taxon>Rhizodiscina</taxon>
    </lineage>
</organism>
<gene>
    <name evidence="2" type="ORF">NA57DRAFT_81949</name>
</gene>
<dbReference type="Proteomes" id="UP000799772">
    <property type="component" value="Unassembled WGS sequence"/>
</dbReference>
<keyword evidence="3" id="KW-1185">Reference proteome</keyword>
<feature type="transmembrane region" description="Helical" evidence="1">
    <location>
        <begin position="54"/>
        <end position="76"/>
    </location>
</feature>
<evidence type="ECO:0000256" key="1">
    <source>
        <dbReference type="SAM" id="Phobius"/>
    </source>
</evidence>
<dbReference type="AlphaFoldDB" id="A0A9P4LZP2"/>
<name>A0A9P4LZP2_9PEZI</name>
<sequence length="241" mass="26122">MADYLLPHVEKSTQTDTGRVDIPSRPPSTVPFLFEDAPKEQIARDPAYLRYGRVALRILVLGCSAAVIGLVANSLVTYNNTRSYSFGTNTQFLDAEPTGDTSAWPTGIVLIPSDIILIVAACSTLVTLVLIPVTFIKDFDGSPIVKEPVYIMLDGIYILSWLAGVVIYKAVSETSTDSLMKYACANSNSLFDKVVKYSTVCDQQNAAFGVGIVALVSEIVLLASFLIPLIQAWRRPTGVIP</sequence>
<proteinExistence type="predicted"/>
<dbReference type="PANTHER" id="PTHR42069:SF1">
    <property type="entry name" value="MARVEL DOMAIN-CONTAINING PROTEIN"/>
    <property type="match status" value="1"/>
</dbReference>
<feature type="transmembrane region" description="Helical" evidence="1">
    <location>
        <begin position="148"/>
        <end position="171"/>
    </location>
</feature>
<dbReference type="EMBL" id="ML978142">
    <property type="protein sequence ID" value="KAF2092801.1"/>
    <property type="molecule type" value="Genomic_DNA"/>
</dbReference>
<keyword evidence="1" id="KW-1133">Transmembrane helix</keyword>
<protein>
    <recommendedName>
        <fullName evidence="4">MARVEL domain-containing protein</fullName>
    </recommendedName>
</protein>
<evidence type="ECO:0008006" key="4">
    <source>
        <dbReference type="Google" id="ProtNLM"/>
    </source>
</evidence>
<feature type="transmembrane region" description="Helical" evidence="1">
    <location>
        <begin position="115"/>
        <end position="136"/>
    </location>
</feature>
<evidence type="ECO:0000313" key="2">
    <source>
        <dbReference type="EMBL" id="KAF2092801.1"/>
    </source>
</evidence>
<evidence type="ECO:0000313" key="3">
    <source>
        <dbReference type="Proteomes" id="UP000799772"/>
    </source>
</evidence>
<feature type="transmembrane region" description="Helical" evidence="1">
    <location>
        <begin position="206"/>
        <end position="227"/>
    </location>
</feature>
<accession>A0A9P4LZP2</accession>
<keyword evidence="1" id="KW-0812">Transmembrane</keyword>
<comment type="caution">
    <text evidence="2">The sequence shown here is derived from an EMBL/GenBank/DDBJ whole genome shotgun (WGS) entry which is preliminary data.</text>
</comment>
<keyword evidence="1" id="KW-0472">Membrane</keyword>
<reference evidence="2" key="1">
    <citation type="journal article" date="2020" name="Stud. Mycol.">
        <title>101 Dothideomycetes genomes: a test case for predicting lifestyles and emergence of pathogens.</title>
        <authorList>
            <person name="Haridas S."/>
            <person name="Albert R."/>
            <person name="Binder M."/>
            <person name="Bloem J."/>
            <person name="Labutti K."/>
            <person name="Salamov A."/>
            <person name="Andreopoulos B."/>
            <person name="Baker S."/>
            <person name="Barry K."/>
            <person name="Bills G."/>
            <person name="Bluhm B."/>
            <person name="Cannon C."/>
            <person name="Castanera R."/>
            <person name="Culley D."/>
            <person name="Daum C."/>
            <person name="Ezra D."/>
            <person name="Gonzalez J."/>
            <person name="Henrissat B."/>
            <person name="Kuo A."/>
            <person name="Liang C."/>
            <person name="Lipzen A."/>
            <person name="Lutzoni F."/>
            <person name="Magnuson J."/>
            <person name="Mondo S."/>
            <person name="Nolan M."/>
            <person name="Ohm R."/>
            <person name="Pangilinan J."/>
            <person name="Park H.-J."/>
            <person name="Ramirez L."/>
            <person name="Alfaro M."/>
            <person name="Sun H."/>
            <person name="Tritt A."/>
            <person name="Yoshinaga Y."/>
            <person name="Zwiers L.-H."/>
            <person name="Turgeon B."/>
            <person name="Goodwin S."/>
            <person name="Spatafora J."/>
            <person name="Crous P."/>
            <person name="Grigoriev I."/>
        </authorList>
    </citation>
    <scope>NUCLEOTIDE SEQUENCE</scope>
    <source>
        <strain evidence="2">CBS 133067</strain>
    </source>
</reference>